<dbReference type="PANTHER" id="PTHR10161:SF14">
    <property type="entry name" value="TARTRATE-RESISTANT ACID PHOSPHATASE TYPE 5"/>
    <property type="match status" value="1"/>
</dbReference>
<evidence type="ECO:0000259" key="5">
    <source>
        <dbReference type="Pfam" id="PF03865"/>
    </source>
</evidence>
<dbReference type="Proteomes" id="UP001261871">
    <property type="component" value="Unassembled WGS sequence"/>
</dbReference>
<keyword evidence="2" id="KW-0378">Hydrolase</keyword>
<protein>
    <submittedName>
        <fullName evidence="6">Phosphohydrolase</fullName>
    </submittedName>
</protein>
<dbReference type="Pfam" id="PF00149">
    <property type="entry name" value="Metallophos"/>
    <property type="match status" value="1"/>
</dbReference>
<feature type="domain" description="Calcineurin-like phosphoesterase" evidence="4">
    <location>
        <begin position="58"/>
        <end position="316"/>
    </location>
</feature>
<evidence type="ECO:0000313" key="6">
    <source>
        <dbReference type="EMBL" id="MDR6845695.1"/>
    </source>
</evidence>
<dbReference type="Gene3D" id="3.60.21.10">
    <property type="match status" value="1"/>
</dbReference>
<name>A0ABU1S3W6_9FLAO</name>
<feature type="chain" id="PRO_5046235437" evidence="3">
    <location>
        <begin position="35"/>
        <end position="1244"/>
    </location>
</feature>
<dbReference type="InterPro" id="IPR029052">
    <property type="entry name" value="Metallo-depent_PP-like"/>
</dbReference>
<dbReference type="InterPro" id="IPR051558">
    <property type="entry name" value="Metallophosphoesterase_PAP"/>
</dbReference>
<dbReference type="InterPro" id="IPR004843">
    <property type="entry name" value="Calcineurin-like_PHP"/>
</dbReference>
<organism evidence="6 7">
    <name type="scientific">Flavobacterium granuli</name>
    <dbReference type="NCBI Taxonomy" id="280093"/>
    <lineage>
        <taxon>Bacteria</taxon>
        <taxon>Pseudomonadati</taxon>
        <taxon>Bacteroidota</taxon>
        <taxon>Flavobacteriia</taxon>
        <taxon>Flavobacteriales</taxon>
        <taxon>Flavobacteriaceae</taxon>
        <taxon>Flavobacterium</taxon>
    </lineage>
</organism>
<gene>
    <name evidence="6" type="ORF">J2W95_002405</name>
</gene>
<evidence type="ECO:0000256" key="3">
    <source>
        <dbReference type="SAM" id="SignalP"/>
    </source>
</evidence>
<dbReference type="SUPFAM" id="SSF56300">
    <property type="entry name" value="Metallo-dependent phosphatases"/>
    <property type="match status" value="1"/>
</dbReference>
<comment type="caution">
    <text evidence="6">The sequence shown here is derived from an EMBL/GenBank/DDBJ whole genome shotgun (WGS) entry which is preliminary data.</text>
</comment>
<dbReference type="RefSeq" id="WP_310007220.1">
    <property type="nucleotide sequence ID" value="NZ_JAVDTX010000005.1"/>
</dbReference>
<reference evidence="6 7" key="1">
    <citation type="submission" date="2023-07" db="EMBL/GenBank/DDBJ databases">
        <title>Sorghum-associated microbial communities from plants grown in Nebraska, USA.</title>
        <authorList>
            <person name="Schachtman D."/>
        </authorList>
    </citation>
    <scope>NUCLEOTIDE SEQUENCE [LARGE SCALE GENOMIC DNA]</scope>
    <source>
        <strain evidence="6 7">BE124</strain>
    </source>
</reference>
<sequence length="1244" mass="142581">MRLFSKKCFIKGSLINFAFIVLVLILQSCATHHAQYGKNIENHTIQNETDSSKISHTFFLVGDAGNANEDKAQKTLSLLEKRLENSNKKSTLLFLGDNIYPKGFPSGKFPEEHALAQNKLTKQLELSKNFKGKTIFIPGNHDWYSGTSGLERQSKFITNYLNDKKAFLPQNNCGIEELKIDKNITLITIDSQWFLQDWDKYPTINDDCTIKTREDFFDELASILNKNQDKTVILALHHPLMSNGTHGGQFSPEKELFPLEQKIPLPIIGSAINLTRKTSGINPEDIQNKVYLNFTKRVKTLLQNQRNVIVVSGHDHNLQYINKSNIRQIISGAGSKSEAAKAVNPNDFSYGDNGYTALTLYKNGETKVSFYGNENQQEKLLFEQTIIKVRDTVAPTNLPTKFASTTTTSIYSKEMTQKTIFHKFLFGLHYRKYYSLPIEAKTATLDTLFGGVKPTREGGGHQSRSLRLADANGKEYVMRALKKSTSRFLQSAVFKDQFVSNQFDDTYAEGFLFDFYTTSHPYTPLAVGNLADKIGVAHTNPHLYYIPKEPILKGFNYNFGDELYLVEEHLTDNQKDAKSLGKPLDIISTDDLMKNLHKDEKYTIDEPAYIKARLFDMLIGDWDRHSDQWRWGEYNEDGKIVYKPIPRDRDQAFTKYDGALLWFLMKMPALRHMQSFKEDIRNVKWQNREPYPQDIKFLKTATEKEWIAQAIYIQENLSDADIDNAFFNLPKEVQDETIEDIKHKLKIRKTKLQQYAKEYYSILQKTVLIVGTDKKDKFTVTHTSKNITEISVYRLKKDGDELLYTKSFNTDKTKNIWVYGLDDDDVFEVKGDFKSGIKIRLIGGQNNDSYIVENGEKIKIYDFKSKPNTYTLDSKAKTFLTDDYEPNFYNYEKVKYNAIAGFPFGGYNPDDGVKFGFVASYTVNKFHQYPYTQRHTLVANYLFATSGYEFIYNGTLPRTFGKWDFDIEAKFTSPNFTINYFGYGNETVNDDDIYGMDYNRVRLRTLKAAPSIKKVGRYGSEIKFATTFEKLRVEETTGRYINIPGAVNPNVFDNQQYVGASIKYSFENYDVPSLPTMGFGFSVAGSWKMNIDQTQTNFPALDAKINFNHKIDPKGQLVLATILKSKVLFNNNFEFYQGATLGGDYDLRGFRNERFLGKSSFYQSTDLRWNIGKIKKSVIPMSYGILGGYDYGRVWLDGEESHKWHQSIGGGIWINGLNVITGRITYFKSGDDKARVAFGLGYGF</sequence>
<evidence type="ECO:0000256" key="1">
    <source>
        <dbReference type="ARBA" id="ARBA00022729"/>
    </source>
</evidence>
<keyword evidence="1 3" id="KW-0732">Signal</keyword>
<dbReference type="InterPro" id="IPR005565">
    <property type="entry name" value="Hemolysn_activator_HlyB_C"/>
</dbReference>
<evidence type="ECO:0000256" key="2">
    <source>
        <dbReference type="ARBA" id="ARBA00022801"/>
    </source>
</evidence>
<accession>A0ABU1S3W6</accession>
<evidence type="ECO:0000313" key="7">
    <source>
        <dbReference type="Proteomes" id="UP001261871"/>
    </source>
</evidence>
<dbReference type="PANTHER" id="PTHR10161">
    <property type="entry name" value="TARTRATE-RESISTANT ACID PHOSPHATASE TYPE 5"/>
    <property type="match status" value="1"/>
</dbReference>
<feature type="domain" description="Haemolysin activator HlyB C-terminal" evidence="5">
    <location>
        <begin position="1139"/>
        <end position="1210"/>
    </location>
</feature>
<dbReference type="PROSITE" id="PS51257">
    <property type="entry name" value="PROKAR_LIPOPROTEIN"/>
    <property type="match status" value="1"/>
</dbReference>
<dbReference type="EMBL" id="JAVDTX010000005">
    <property type="protein sequence ID" value="MDR6845695.1"/>
    <property type="molecule type" value="Genomic_DNA"/>
</dbReference>
<dbReference type="Pfam" id="PF03865">
    <property type="entry name" value="ShlB"/>
    <property type="match status" value="1"/>
</dbReference>
<keyword evidence="7" id="KW-1185">Reference proteome</keyword>
<feature type="signal peptide" evidence="3">
    <location>
        <begin position="1"/>
        <end position="34"/>
    </location>
</feature>
<evidence type="ECO:0000259" key="4">
    <source>
        <dbReference type="Pfam" id="PF00149"/>
    </source>
</evidence>
<proteinExistence type="predicted"/>